<accession>A0ABS5F332</accession>
<name>A0ABS5F332_9PROT</name>
<dbReference type="SUPFAM" id="SSF161098">
    <property type="entry name" value="MetI-like"/>
    <property type="match status" value="1"/>
</dbReference>
<dbReference type="NCBIfam" id="TIGR01726">
    <property type="entry name" value="HEQRo_perm_3TM"/>
    <property type="match status" value="1"/>
</dbReference>
<dbReference type="CDD" id="cd06261">
    <property type="entry name" value="TM_PBP2"/>
    <property type="match status" value="1"/>
</dbReference>
<evidence type="ECO:0000256" key="8">
    <source>
        <dbReference type="ARBA" id="ARBA00023136"/>
    </source>
</evidence>
<evidence type="ECO:0000259" key="10">
    <source>
        <dbReference type="PROSITE" id="PS50928"/>
    </source>
</evidence>
<comment type="similarity">
    <text evidence="2">Belongs to the binding-protein-dependent transport system permease family. HisMQ subfamily.</text>
</comment>
<evidence type="ECO:0000313" key="11">
    <source>
        <dbReference type="EMBL" id="MBR0666962.1"/>
    </source>
</evidence>
<dbReference type="InterPro" id="IPR043429">
    <property type="entry name" value="ArtM/GltK/GlnP/TcyL/YhdX-like"/>
</dbReference>
<evidence type="ECO:0000256" key="7">
    <source>
        <dbReference type="ARBA" id="ARBA00022989"/>
    </source>
</evidence>
<evidence type="ECO:0000256" key="5">
    <source>
        <dbReference type="ARBA" id="ARBA00022692"/>
    </source>
</evidence>
<keyword evidence="12" id="KW-1185">Reference proteome</keyword>
<evidence type="ECO:0000256" key="4">
    <source>
        <dbReference type="ARBA" id="ARBA00022475"/>
    </source>
</evidence>
<keyword evidence="3 9" id="KW-0813">Transport</keyword>
<comment type="caution">
    <text evidence="11">The sequence shown here is derived from an EMBL/GenBank/DDBJ whole genome shotgun (WGS) entry which is preliminary data.</text>
</comment>
<evidence type="ECO:0000256" key="1">
    <source>
        <dbReference type="ARBA" id="ARBA00004429"/>
    </source>
</evidence>
<feature type="transmembrane region" description="Helical" evidence="9">
    <location>
        <begin position="20"/>
        <end position="49"/>
    </location>
</feature>
<dbReference type="EMBL" id="JAAGBB010000028">
    <property type="protein sequence ID" value="MBR0666962.1"/>
    <property type="molecule type" value="Genomic_DNA"/>
</dbReference>
<dbReference type="PROSITE" id="PS50928">
    <property type="entry name" value="ABC_TM1"/>
    <property type="match status" value="1"/>
</dbReference>
<dbReference type="Gene3D" id="1.10.3720.10">
    <property type="entry name" value="MetI-like"/>
    <property type="match status" value="1"/>
</dbReference>
<evidence type="ECO:0000256" key="2">
    <source>
        <dbReference type="ARBA" id="ARBA00010072"/>
    </source>
</evidence>
<dbReference type="PANTHER" id="PTHR30614:SF0">
    <property type="entry name" value="L-CYSTINE TRANSPORT SYSTEM PERMEASE PROTEIN TCYL"/>
    <property type="match status" value="1"/>
</dbReference>
<sequence length="223" mass="23658">MSGFAEHYLNLEVLAQYGPGILGGLWVTIGVAATTVVLGIGFGLLLAVLVAARIRLLRWPILAWIETFRTLPQLAVIIFVYFGLPYAGLTISPFWATAGALGAVLSAFAAEIFRSAIQALPSGQWDAAAALGLRFRTTFFLVILPQAVRLAIPLLTNRAIAIIKGTALGTAVSLPEILGRAQSAMAIAANPSPLTLAAALYLVLFLPLVIASRWLEASRVVPR</sequence>
<dbReference type="PANTHER" id="PTHR30614">
    <property type="entry name" value="MEMBRANE COMPONENT OF AMINO ACID ABC TRANSPORTER"/>
    <property type="match status" value="1"/>
</dbReference>
<evidence type="ECO:0000313" key="12">
    <source>
        <dbReference type="Proteomes" id="UP001196870"/>
    </source>
</evidence>
<proteinExistence type="inferred from homology"/>
<keyword evidence="6" id="KW-0029">Amino-acid transport</keyword>
<evidence type="ECO:0000256" key="6">
    <source>
        <dbReference type="ARBA" id="ARBA00022970"/>
    </source>
</evidence>
<dbReference type="Pfam" id="PF00528">
    <property type="entry name" value="BPD_transp_1"/>
    <property type="match status" value="1"/>
</dbReference>
<reference evidence="12" key="1">
    <citation type="journal article" date="2021" name="Syst. Appl. Microbiol.">
        <title>Roseomonas hellenica sp. nov., isolated from roots of wild-growing Alkanna tinctoria.</title>
        <authorList>
            <person name="Rat A."/>
            <person name="Naranjo H.D."/>
            <person name="Lebbe L."/>
            <person name="Cnockaert M."/>
            <person name="Krigas N."/>
            <person name="Grigoriadou K."/>
            <person name="Maloupa E."/>
            <person name="Willems A."/>
        </authorList>
    </citation>
    <scope>NUCLEOTIDE SEQUENCE [LARGE SCALE GENOMIC DNA]</scope>
    <source>
        <strain evidence="12">LMG 31523</strain>
    </source>
</reference>
<dbReference type="RefSeq" id="WP_211854740.1">
    <property type="nucleotide sequence ID" value="NZ_JAAGBB010000028.1"/>
</dbReference>
<dbReference type="InterPro" id="IPR000515">
    <property type="entry name" value="MetI-like"/>
</dbReference>
<evidence type="ECO:0000256" key="3">
    <source>
        <dbReference type="ARBA" id="ARBA00022448"/>
    </source>
</evidence>
<dbReference type="InterPro" id="IPR035906">
    <property type="entry name" value="MetI-like_sf"/>
</dbReference>
<organism evidence="11 12">
    <name type="scientific">Plastoroseomonas hellenica</name>
    <dbReference type="NCBI Taxonomy" id="2687306"/>
    <lineage>
        <taxon>Bacteria</taxon>
        <taxon>Pseudomonadati</taxon>
        <taxon>Pseudomonadota</taxon>
        <taxon>Alphaproteobacteria</taxon>
        <taxon>Acetobacterales</taxon>
        <taxon>Acetobacteraceae</taxon>
        <taxon>Plastoroseomonas</taxon>
    </lineage>
</organism>
<keyword evidence="8 9" id="KW-0472">Membrane</keyword>
<protein>
    <submittedName>
        <fullName evidence="11">Amino acid ABC transporter permease</fullName>
    </submittedName>
</protein>
<comment type="subcellular location">
    <subcellularLocation>
        <location evidence="1">Cell inner membrane</location>
        <topology evidence="1">Multi-pass membrane protein</topology>
    </subcellularLocation>
    <subcellularLocation>
        <location evidence="9">Cell membrane</location>
        <topology evidence="9">Multi-pass membrane protein</topology>
    </subcellularLocation>
</comment>
<dbReference type="InterPro" id="IPR010065">
    <property type="entry name" value="AA_ABC_transptr_permease_3TM"/>
</dbReference>
<keyword evidence="7 9" id="KW-1133">Transmembrane helix</keyword>
<keyword evidence="4" id="KW-1003">Cell membrane</keyword>
<gene>
    <name evidence="11" type="ORF">GXW71_21560</name>
</gene>
<dbReference type="Proteomes" id="UP001196870">
    <property type="component" value="Unassembled WGS sequence"/>
</dbReference>
<feature type="domain" description="ABC transmembrane type-1" evidence="10">
    <location>
        <begin position="25"/>
        <end position="215"/>
    </location>
</feature>
<feature type="transmembrane region" description="Helical" evidence="9">
    <location>
        <begin position="194"/>
        <end position="215"/>
    </location>
</feature>
<evidence type="ECO:0000256" key="9">
    <source>
        <dbReference type="RuleBase" id="RU363032"/>
    </source>
</evidence>
<keyword evidence="5 9" id="KW-0812">Transmembrane</keyword>